<evidence type="ECO:0000313" key="1">
    <source>
        <dbReference type="EMBL" id="GAG87360.1"/>
    </source>
</evidence>
<accession>X1AX63</accession>
<comment type="caution">
    <text evidence="1">The sequence shown here is derived from an EMBL/GenBank/DDBJ whole genome shotgun (WGS) entry which is preliminary data.</text>
</comment>
<dbReference type="AlphaFoldDB" id="X1AX63"/>
<gene>
    <name evidence="1" type="ORF">S01H4_22426</name>
</gene>
<reference evidence="1" key="1">
    <citation type="journal article" date="2014" name="Front. Microbiol.">
        <title>High frequency of phylogenetically diverse reductive dehalogenase-homologous genes in deep subseafloor sedimentary metagenomes.</title>
        <authorList>
            <person name="Kawai M."/>
            <person name="Futagami T."/>
            <person name="Toyoda A."/>
            <person name="Takaki Y."/>
            <person name="Nishi S."/>
            <person name="Hori S."/>
            <person name="Arai W."/>
            <person name="Tsubouchi T."/>
            <person name="Morono Y."/>
            <person name="Uchiyama I."/>
            <person name="Ito T."/>
            <person name="Fujiyama A."/>
            <person name="Inagaki F."/>
            <person name="Takami H."/>
        </authorList>
    </citation>
    <scope>NUCLEOTIDE SEQUENCE</scope>
    <source>
        <strain evidence="1">Expedition CK06-06</strain>
    </source>
</reference>
<feature type="non-terminal residue" evidence="1">
    <location>
        <position position="131"/>
    </location>
</feature>
<sequence>MTIVNTDANGYINVYLVAHEFYLVIITKTDYVEKTSNYIPAPPNEWGQTEEKIFKIEREAAEDEDIEDITMDSLVLSPTDNVTMNIYYLNLGNNNSYVNFYVYDFIGEVALTSYNISTYPNNISIDCDFSA</sequence>
<protein>
    <submittedName>
        <fullName evidence="1">Uncharacterized protein</fullName>
    </submittedName>
</protein>
<proteinExistence type="predicted"/>
<organism evidence="1">
    <name type="scientific">marine sediment metagenome</name>
    <dbReference type="NCBI Taxonomy" id="412755"/>
    <lineage>
        <taxon>unclassified sequences</taxon>
        <taxon>metagenomes</taxon>
        <taxon>ecological metagenomes</taxon>
    </lineage>
</organism>
<dbReference type="EMBL" id="BART01010278">
    <property type="protein sequence ID" value="GAG87360.1"/>
    <property type="molecule type" value="Genomic_DNA"/>
</dbReference>
<name>X1AX63_9ZZZZ</name>